<dbReference type="Pfam" id="PF12146">
    <property type="entry name" value="Hydrolase_4"/>
    <property type="match status" value="1"/>
</dbReference>
<gene>
    <name evidence="5" type="ORF">METESE_04770</name>
</gene>
<feature type="site" description="Important for substrate specificity" evidence="3">
    <location>
        <position position="146"/>
    </location>
</feature>
<dbReference type="KEGG" id="msea:METESE_04770"/>
<dbReference type="InterPro" id="IPR012354">
    <property type="entry name" value="Esterase_lipase"/>
</dbReference>
<feature type="active site" description="Charge relay system" evidence="1">
    <location>
        <position position="197"/>
    </location>
</feature>
<evidence type="ECO:0000313" key="5">
    <source>
        <dbReference type="EMBL" id="BDU75519.1"/>
    </source>
</evidence>
<dbReference type="InterPro" id="IPR022742">
    <property type="entry name" value="Hydrolase_4"/>
</dbReference>
<dbReference type="PIRSF" id="PIRSF017388">
    <property type="entry name" value="Esterase_lipase"/>
    <property type="match status" value="1"/>
</dbReference>
<evidence type="ECO:0000256" key="2">
    <source>
        <dbReference type="PIRSR" id="PIRSR017388-2"/>
    </source>
</evidence>
<feature type="domain" description="Serine aminopeptidase S33" evidence="4">
    <location>
        <begin position="23"/>
        <end position="230"/>
    </location>
</feature>
<reference evidence="5" key="1">
    <citation type="journal article" date="2023" name="Int. J. Syst. Evol. Microbiol.">
        <title>Mesoterricola silvestris gen. nov., sp. nov., Mesoterricola sediminis sp. nov., Geothrix oryzae sp. nov., Geothrix edaphica sp. nov., Geothrix rubra sp. nov., and Geothrix limicola sp. nov., six novel members of Acidobacteriota isolated from soils.</title>
        <authorList>
            <person name="Itoh H."/>
            <person name="Sugisawa Y."/>
            <person name="Mise K."/>
            <person name="Xu Z."/>
            <person name="Kuniyasu M."/>
            <person name="Ushijima N."/>
            <person name="Kawano K."/>
            <person name="Kobayashi E."/>
            <person name="Shiratori Y."/>
            <person name="Masuda Y."/>
            <person name="Senoo K."/>
        </authorList>
    </citation>
    <scope>NUCLEOTIDE SEQUENCE</scope>
    <source>
        <strain evidence="5">W786</strain>
    </source>
</reference>
<sequence>MADVVQDPAWQPFAAYSGTGPGVLVSHGFTGSPGSMLPLARRLAEAGCNVECPRLTGHTEHWRDLVPATAEDWLRDLREPLARLKARSSTVFAVGLSMGGALVLRLAQTDPDLRGVAVINHALYFGNPLVPFAGLLKRILPSTPAIASDIMDPGVREPSCDRTPTAGVAQVYRLARMVRRDLPSLRQPLLILKSRQDHVLPLRNATRTLALAGSARKELVWLERSYHVATLDYDRDLIADTCLAFFQRVLREEP</sequence>
<dbReference type="GO" id="GO:0016020">
    <property type="term" value="C:membrane"/>
    <property type="evidence" value="ECO:0007669"/>
    <property type="project" value="TreeGrafter"/>
</dbReference>
<accession>A0AA48GQ55</accession>
<feature type="binding site" evidence="2">
    <location>
        <position position="29"/>
    </location>
    <ligand>
        <name>substrate</name>
    </ligand>
</feature>
<feature type="active site" description="Nucleophile" evidence="1">
    <location>
        <position position="97"/>
    </location>
</feature>
<dbReference type="SUPFAM" id="SSF53474">
    <property type="entry name" value="alpha/beta-Hydrolases"/>
    <property type="match status" value="1"/>
</dbReference>
<keyword evidence="6" id="KW-1185">Reference proteome</keyword>
<feature type="binding site" evidence="2">
    <location>
        <position position="98"/>
    </location>
    <ligand>
        <name>substrate</name>
    </ligand>
</feature>
<evidence type="ECO:0000259" key="4">
    <source>
        <dbReference type="Pfam" id="PF12146"/>
    </source>
</evidence>
<evidence type="ECO:0000313" key="6">
    <source>
        <dbReference type="Proteomes" id="UP001228113"/>
    </source>
</evidence>
<dbReference type="GO" id="GO:0052689">
    <property type="term" value="F:carboxylic ester hydrolase activity"/>
    <property type="evidence" value="ECO:0007669"/>
    <property type="project" value="InterPro"/>
</dbReference>
<protein>
    <submittedName>
        <fullName evidence="5">Esterase</fullName>
    </submittedName>
</protein>
<feature type="active site" description="Charge relay system" evidence="1">
    <location>
        <position position="227"/>
    </location>
</feature>
<evidence type="ECO:0000256" key="1">
    <source>
        <dbReference type="PIRSR" id="PIRSR017388-1"/>
    </source>
</evidence>
<dbReference type="PANTHER" id="PTHR43798">
    <property type="entry name" value="MONOACYLGLYCEROL LIPASE"/>
    <property type="match status" value="1"/>
</dbReference>
<dbReference type="EMBL" id="AP027081">
    <property type="protein sequence ID" value="BDU75519.1"/>
    <property type="molecule type" value="Genomic_DNA"/>
</dbReference>
<proteinExistence type="predicted"/>
<dbReference type="AlphaFoldDB" id="A0AA48GQ55"/>
<dbReference type="Proteomes" id="UP001228113">
    <property type="component" value="Chromosome"/>
</dbReference>
<evidence type="ECO:0000256" key="3">
    <source>
        <dbReference type="PIRSR" id="PIRSR017388-3"/>
    </source>
</evidence>
<dbReference type="PANTHER" id="PTHR43798:SF33">
    <property type="entry name" value="HYDROLASE, PUTATIVE (AFU_ORTHOLOGUE AFUA_2G14860)-RELATED"/>
    <property type="match status" value="1"/>
</dbReference>
<dbReference type="Gene3D" id="3.40.50.1820">
    <property type="entry name" value="alpha/beta hydrolase"/>
    <property type="match status" value="1"/>
</dbReference>
<name>A0AA48GQ55_9BACT</name>
<dbReference type="RefSeq" id="WP_316411001.1">
    <property type="nucleotide sequence ID" value="NZ_AP027081.1"/>
</dbReference>
<dbReference type="InterPro" id="IPR029058">
    <property type="entry name" value="AB_hydrolase_fold"/>
</dbReference>
<organism evidence="5 6">
    <name type="scientific">Mesoterricola sediminis</name>
    <dbReference type="NCBI Taxonomy" id="2927980"/>
    <lineage>
        <taxon>Bacteria</taxon>
        <taxon>Pseudomonadati</taxon>
        <taxon>Acidobacteriota</taxon>
        <taxon>Holophagae</taxon>
        <taxon>Holophagales</taxon>
        <taxon>Holophagaceae</taxon>
        <taxon>Mesoterricola</taxon>
    </lineage>
</organism>
<dbReference type="InterPro" id="IPR050266">
    <property type="entry name" value="AB_hydrolase_sf"/>
</dbReference>